<gene>
    <name evidence="5" type="ORF">ENKO_39130</name>
</gene>
<accession>A0AA86IU75</accession>
<evidence type="ECO:0000313" key="6">
    <source>
        <dbReference type="Proteomes" id="UP000682928"/>
    </source>
</evidence>
<dbReference type="Pfam" id="PF00196">
    <property type="entry name" value="GerE"/>
    <property type="match status" value="1"/>
</dbReference>
<dbReference type="CDD" id="cd06170">
    <property type="entry name" value="LuxR_C_like"/>
    <property type="match status" value="1"/>
</dbReference>
<dbReference type="InterPro" id="IPR016032">
    <property type="entry name" value="Sig_transdc_resp-reg_C-effctor"/>
</dbReference>
<dbReference type="PROSITE" id="PS00622">
    <property type="entry name" value="HTH_LUXR_1"/>
    <property type="match status" value="1"/>
</dbReference>
<name>A0AA86IU75_9ENTR</name>
<dbReference type="SUPFAM" id="SSF46894">
    <property type="entry name" value="C-terminal effector domain of the bipartite response regulators"/>
    <property type="match status" value="1"/>
</dbReference>
<reference evidence="5" key="1">
    <citation type="submission" date="2021-04" db="EMBL/GenBank/DDBJ databases">
        <title>Difference and commonality of drug resistance evolution in various bacteria. and drug sensitivity profiles.</title>
        <authorList>
            <person name="Maeda T."/>
            <person name="Shibai A."/>
            <person name="Kawada K."/>
            <person name="Kotani H."/>
            <person name="Tarusawa Y."/>
            <person name="Tanabe K."/>
            <person name="Furusawa C."/>
        </authorList>
    </citation>
    <scope>NUCLEOTIDE SEQUENCE</scope>
    <source>
        <strain evidence="5">JCM 8580</strain>
    </source>
</reference>
<dbReference type="GO" id="GO:0000160">
    <property type="term" value="P:phosphorelay signal transduction system"/>
    <property type="evidence" value="ECO:0007669"/>
    <property type="project" value="InterPro"/>
</dbReference>
<dbReference type="InterPro" id="IPR011006">
    <property type="entry name" value="CheY-like_superfamily"/>
</dbReference>
<dbReference type="RefSeq" id="WP_088220519.1">
    <property type="nucleotide sequence ID" value="NZ_AP024590.1"/>
</dbReference>
<sequence>MFKILLIDRCCFTRCGLESWLNQRTLFPGPVLVTGLNNLMLAKEHAAQWQPDLVIADFYGFANELHHVQQLASLLQICSQSPLLLLPSGDDAQMEIYCQQFPLWGRLDKSVSLEVLARTINEALCSRPTETVPQAATPLLTRQEEKVLSLWMDGTNNHCIAHRLGINGKTVYTYKRNIRMKLGMGNRFTPFLSLPESVSNGTADAVPRAATVTAEL</sequence>
<feature type="domain" description="HTH luxR-type" evidence="3">
    <location>
        <begin position="133"/>
        <end position="198"/>
    </location>
</feature>
<dbReference type="InterPro" id="IPR000792">
    <property type="entry name" value="Tscrpt_reg_LuxR_C"/>
</dbReference>
<proteinExistence type="predicted"/>
<dbReference type="PANTHER" id="PTHR45566:SF1">
    <property type="entry name" value="HTH-TYPE TRANSCRIPTIONAL REGULATOR YHJB-RELATED"/>
    <property type="match status" value="1"/>
</dbReference>
<protein>
    <submittedName>
        <fullName evidence="5">Helix-turn-helix transcriptional regulator</fullName>
    </submittedName>
</protein>
<dbReference type="AlphaFoldDB" id="A0AA86IU75"/>
<evidence type="ECO:0000259" key="4">
    <source>
        <dbReference type="PROSITE" id="PS50110"/>
    </source>
</evidence>
<evidence type="ECO:0000313" key="5">
    <source>
        <dbReference type="EMBL" id="BCU57319.1"/>
    </source>
</evidence>
<evidence type="ECO:0000256" key="2">
    <source>
        <dbReference type="PROSITE-ProRule" id="PRU00169"/>
    </source>
</evidence>
<dbReference type="GO" id="GO:0006355">
    <property type="term" value="P:regulation of DNA-templated transcription"/>
    <property type="evidence" value="ECO:0007669"/>
    <property type="project" value="InterPro"/>
</dbReference>
<dbReference type="InterPro" id="IPR001789">
    <property type="entry name" value="Sig_transdc_resp-reg_receiver"/>
</dbReference>
<dbReference type="GO" id="GO:0003677">
    <property type="term" value="F:DNA binding"/>
    <property type="evidence" value="ECO:0007669"/>
    <property type="project" value="UniProtKB-KW"/>
</dbReference>
<evidence type="ECO:0000256" key="1">
    <source>
        <dbReference type="ARBA" id="ARBA00023125"/>
    </source>
</evidence>
<dbReference type="PRINTS" id="PR00038">
    <property type="entry name" value="HTHLUXR"/>
</dbReference>
<dbReference type="PANTHER" id="PTHR45566">
    <property type="entry name" value="HTH-TYPE TRANSCRIPTIONAL REGULATOR YHJB-RELATED"/>
    <property type="match status" value="1"/>
</dbReference>
<dbReference type="SMART" id="SM00421">
    <property type="entry name" value="HTH_LUXR"/>
    <property type="match status" value="1"/>
</dbReference>
<organism evidence="5 6">
    <name type="scientific">Enterobacter kobei</name>
    <dbReference type="NCBI Taxonomy" id="208224"/>
    <lineage>
        <taxon>Bacteria</taxon>
        <taxon>Pseudomonadati</taxon>
        <taxon>Pseudomonadota</taxon>
        <taxon>Gammaproteobacteria</taxon>
        <taxon>Enterobacterales</taxon>
        <taxon>Enterobacteriaceae</taxon>
        <taxon>Enterobacter</taxon>
        <taxon>Enterobacter cloacae complex</taxon>
    </lineage>
</organism>
<dbReference type="EMBL" id="AP024590">
    <property type="protein sequence ID" value="BCU57319.1"/>
    <property type="molecule type" value="Genomic_DNA"/>
</dbReference>
<dbReference type="PROSITE" id="PS50043">
    <property type="entry name" value="HTH_LUXR_2"/>
    <property type="match status" value="1"/>
</dbReference>
<feature type="domain" description="Response regulatory" evidence="4">
    <location>
        <begin position="3"/>
        <end position="124"/>
    </location>
</feature>
<evidence type="ECO:0000259" key="3">
    <source>
        <dbReference type="PROSITE" id="PS50043"/>
    </source>
</evidence>
<keyword evidence="1" id="KW-0238">DNA-binding</keyword>
<dbReference type="Gene3D" id="3.40.50.2300">
    <property type="match status" value="1"/>
</dbReference>
<dbReference type="InterPro" id="IPR051015">
    <property type="entry name" value="EvgA-like"/>
</dbReference>
<keyword evidence="2" id="KW-0597">Phosphoprotein</keyword>
<feature type="modified residue" description="4-aspartylphosphate" evidence="2">
    <location>
        <position position="57"/>
    </location>
</feature>
<dbReference type="SUPFAM" id="SSF52172">
    <property type="entry name" value="CheY-like"/>
    <property type="match status" value="1"/>
</dbReference>
<dbReference type="PROSITE" id="PS50110">
    <property type="entry name" value="RESPONSE_REGULATORY"/>
    <property type="match status" value="1"/>
</dbReference>
<dbReference type="Proteomes" id="UP000682928">
    <property type="component" value="Chromosome"/>
</dbReference>